<dbReference type="EMBL" id="GBRH01210952">
    <property type="protein sequence ID" value="JAD86943.1"/>
    <property type="molecule type" value="Transcribed_RNA"/>
</dbReference>
<sequence>MTHPVHKTAVSYSSWLYVIRLHNVKNTNCIRNVTIPTMTTNKRIIDYYIWFQPSSRHFSQIFIRLLNILCFTITIYNDAICHNIWLKAPTFHLIQLPRDLFHFTQIAIST</sequence>
<reference evidence="1" key="1">
    <citation type="submission" date="2014-09" db="EMBL/GenBank/DDBJ databases">
        <authorList>
            <person name="Magalhaes I.L.F."/>
            <person name="Oliveira U."/>
            <person name="Santos F.R."/>
            <person name="Vidigal T.H.D.A."/>
            <person name="Brescovit A.D."/>
            <person name="Santos A.J."/>
        </authorList>
    </citation>
    <scope>NUCLEOTIDE SEQUENCE</scope>
    <source>
        <tissue evidence="1">Shoot tissue taken approximately 20 cm above the soil surface</tissue>
    </source>
</reference>
<evidence type="ECO:0000313" key="1">
    <source>
        <dbReference type="EMBL" id="JAD86943.1"/>
    </source>
</evidence>
<proteinExistence type="predicted"/>
<reference evidence="1" key="2">
    <citation type="journal article" date="2015" name="Data Brief">
        <title>Shoot transcriptome of the giant reed, Arundo donax.</title>
        <authorList>
            <person name="Barrero R.A."/>
            <person name="Guerrero F.D."/>
            <person name="Moolhuijzen P."/>
            <person name="Goolsby J.A."/>
            <person name="Tidwell J."/>
            <person name="Bellgard S.E."/>
            <person name="Bellgard M.I."/>
        </authorList>
    </citation>
    <scope>NUCLEOTIDE SEQUENCE</scope>
    <source>
        <tissue evidence="1">Shoot tissue taken approximately 20 cm above the soil surface</tissue>
    </source>
</reference>
<accession>A0A0A9DJT4</accession>
<organism evidence="1">
    <name type="scientific">Arundo donax</name>
    <name type="common">Giant reed</name>
    <name type="synonym">Donax arundinaceus</name>
    <dbReference type="NCBI Taxonomy" id="35708"/>
    <lineage>
        <taxon>Eukaryota</taxon>
        <taxon>Viridiplantae</taxon>
        <taxon>Streptophyta</taxon>
        <taxon>Embryophyta</taxon>
        <taxon>Tracheophyta</taxon>
        <taxon>Spermatophyta</taxon>
        <taxon>Magnoliopsida</taxon>
        <taxon>Liliopsida</taxon>
        <taxon>Poales</taxon>
        <taxon>Poaceae</taxon>
        <taxon>PACMAD clade</taxon>
        <taxon>Arundinoideae</taxon>
        <taxon>Arundineae</taxon>
        <taxon>Arundo</taxon>
    </lineage>
</organism>
<dbReference type="AlphaFoldDB" id="A0A0A9DJT4"/>
<protein>
    <submittedName>
        <fullName evidence="1">Uncharacterized protein</fullName>
    </submittedName>
</protein>
<name>A0A0A9DJT4_ARUDO</name>